<dbReference type="Gene3D" id="3.10.180.10">
    <property type="entry name" value="2,3-Dihydroxybiphenyl 1,2-Dioxygenase, domain 1"/>
    <property type="match status" value="1"/>
</dbReference>
<evidence type="ECO:0000313" key="2">
    <source>
        <dbReference type="EMBL" id="ADZ85121.1"/>
    </source>
</evidence>
<evidence type="ECO:0000259" key="1">
    <source>
        <dbReference type="PROSITE" id="PS51819"/>
    </source>
</evidence>
<keyword evidence="2" id="KW-0560">Oxidoreductase</keyword>
<dbReference type="eggNOG" id="COG0346">
    <property type="taxonomic scope" value="Bacteria"/>
</dbReference>
<evidence type="ECO:0000313" key="3">
    <source>
        <dbReference type="Proteomes" id="UP000008467"/>
    </source>
</evidence>
<protein>
    <submittedName>
        <fullName evidence="2">Glyoxalase/bleomycin resistance protein/dioxygenase</fullName>
    </submittedName>
</protein>
<dbReference type="EMBL" id="CP002582">
    <property type="protein sequence ID" value="ADZ85121.1"/>
    <property type="molecule type" value="Genomic_DNA"/>
</dbReference>
<dbReference type="PROSITE" id="PS51819">
    <property type="entry name" value="VOC"/>
    <property type="match status" value="1"/>
</dbReference>
<dbReference type="InterPro" id="IPR051332">
    <property type="entry name" value="Fosfomycin_Res_Enzymes"/>
</dbReference>
<proteinExistence type="predicted"/>
<accession>F2JRU1</accession>
<feature type="domain" description="VOC" evidence="1">
    <location>
        <begin position="4"/>
        <end position="128"/>
    </location>
</feature>
<sequence>MNISVTHIALYTNDLERTRAFYMKYFNAKSNEKYVNAKGFSSYFLSFDSGARLEIMAHELLEYREPKDHVNGIHHIAFSVGSKENVITLTNQIVQDGYPLLSAPRETGDGYFESCISDPNGIRIEITE</sequence>
<dbReference type="AlphaFoldDB" id="F2JRU1"/>
<organism evidence="2 3">
    <name type="scientific">Cellulosilyticum lentocellum (strain ATCC 49066 / DSM 5427 / NCIMB 11756 / RHM5)</name>
    <name type="common">Clostridium lentocellum</name>
    <dbReference type="NCBI Taxonomy" id="642492"/>
    <lineage>
        <taxon>Bacteria</taxon>
        <taxon>Bacillati</taxon>
        <taxon>Bacillota</taxon>
        <taxon>Clostridia</taxon>
        <taxon>Lachnospirales</taxon>
        <taxon>Cellulosilyticaceae</taxon>
        <taxon>Cellulosilyticum</taxon>
    </lineage>
</organism>
<keyword evidence="3" id="KW-1185">Reference proteome</keyword>
<dbReference type="KEGG" id="cle:Clole_3434"/>
<keyword evidence="2" id="KW-0223">Dioxygenase</keyword>
<dbReference type="Proteomes" id="UP000008467">
    <property type="component" value="Chromosome"/>
</dbReference>
<dbReference type="InterPro" id="IPR004360">
    <property type="entry name" value="Glyas_Fos-R_dOase_dom"/>
</dbReference>
<dbReference type="InterPro" id="IPR037523">
    <property type="entry name" value="VOC_core"/>
</dbReference>
<dbReference type="HOGENOM" id="CLU_046006_16_0_9"/>
<dbReference type="STRING" id="642492.Clole_3434"/>
<dbReference type="PANTHER" id="PTHR36113">
    <property type="entry name" value="LYASE, PUTATIVE-RELATED-RELATED"/>
    <property type="match status" value="1"/>
</dbReference>
<gene>
    <name evidence="2" type="ordered locus">Clole_3434</name>
</gene>
<name>F2JRU1_CELLD</name>
<reference evidence="2 3" key="1">
    <citation type="journal article" date="2011" name="J. Bacteriol.">
        <title>Complete genome sequence of the cellulose-degrading bacterium Cellulosilyticum lentocellum.</title>
        <authorList>
            <consortium name="US DOE Joint Genome Institute"/>
            <person name="Miller D.A."/>
            <person name="Suen G."/>
            <person name="Bruce D."/>
            <person name="Copeland A."/>
            <person name="Cheng J.F."/>
            <person name="Detter C."/>
            <person name="Goodwin L.A."/>
            <person name="Han C.S."/>
            <person name="Hauser L.J."/>
            <person name="Land M.L."/>
            <person name="Lapidus A."/>
            <person name="Lucas S."/>
            <person name="Meincke L."/>
            <person name="Pitluck S."/>
            <person name="Tapia R."/>
            <person name="Teshima H."/>
            <person name="Woyke T."/>
            <person name="Fox B.G."/>
            <person name="Angert E.R."/>
            <person name="Currie C.R."/>
        </authorList>
    </citation>
    <scope>NUCLEOTIDE SEQUENCE [LARGE SCALE GENOMIC DNA]</scope>
    <source>
        <strain evidence="3">ATCC 49066 / DSM 5427 / NCIMB 11756 / RHM5</strain>
    </source>
</reference>
<dbReference type="RefSeq" id="WP_013658397.1">
    <property type="nucleotide sequence ID" value="NC_015275.1"/>
</dbReference>
<dbReference type="Pfam" id="PF00903">
    <property type="entry name" value="Glyoxalase"/>
    <property type="match status" value="1"/>
</dbReference>
<dbReference type="PANTHER" id="PTHR36113:SF1">
    <property type="entry name" value="GLYOXALASE_BLEOMYCIN RESISTANCE PROTEIN_DIOXYGENASE"/>
    <property type="match status" value="1"/>
</dbReference>
<dbReference type="InterPro" id="IPR029068">
    <property type="entry name" value="Glyas_Bleomycin-R_OHBP_Dase"/>
</dbReference>
<dbReference type="SUPFAM" id="SSF54593">
    <property type="entry name" value="Glyoxalase/Bleomycin resistance protein/Dihydroxybiphenyl dioxygenase"/>
    <property type="match status" value="1"/>
</dbReference>
<dbReference type="GO" id="GO:0051213">
    <property type="term" value="F:dioxygenase activity"/>
    <property type="evidence" value="ECO:0007669"/>
    <property type="project" value="UniProtKB-KW"/>
</dbReference>